<reference evidence="4" key="1">
    <citation type="submission" date="2022-10" db="EMBL/GenBank/DDBJ databases">
        <title>Genome assembly of Pristionchus species.</title>
        <authorList>
            <person name="Yoshida K."/>
            <person name="Sommer R.J."/>
        </authorList>
    </citation>
    <scope>NUCLEOTIDE SEQUENCE [LARGE SCALE GENOMIC DNA]</scope>
    <source>
        <strain evidence="4">RS5460</strain>
    </source>
</reference>
<dbReference type="EMBL" id="BTRK01000003">
    <property type="protein sequence ID" value="GMR42179.1"/>
    <property type="molecule type" value="Genomic_DNA"/>
</dbReference>
<comment type="caution">
    <text evidence="3">The sequence shown here is derived from an EMBL/GenBank/DDBJ whole genome shotgun (WGS) entry which is preliminary data.</text>
</comment>
<protein>
    <recommendedName>
        <fullName evidence="2">Pseudouridine synthase RsuA/RluA-like domain-containing protein</fullName>
    </recommendedName>
</protein>
<dbReference type="CDD" id="cd02869">
    <property type="entry name" value="PseudoU_synth_RluA_like"/>
    <property type="match status" value="1"/>
</dbReference>
<evidence type="ECO:0000259" key="2">
    <source>
        <dbReference type="Pfam" id="PF00849"/>
    </source>
</evidence>
<dbReference type="PANTHER" id="PTHR21600">
    <property type="entry name" value="MITOCHONDRIAL RNA PSEUDOURIDINE SYNTHASE"/>
    <property type="match status" value="1"/>
</dbReference>
<evidence type="ECO:0000313" key="3">
    <source>
        <dbReference type="EMBL" id="GMR42179.1"/>
    </source>
</evidence>
<dbReference type="InterPro" id="IPR006145">
    <property type="entry name" value="PsdUridine_synth_RsuA/RluA"/>
</dbReference>
<feature type="domain" description="Pseudouridine synthase RsuA/RluA-like" evidence="2">
    <location>
        <begin position="178"/>
        <end position="333"/>
    </location>
</feature>
<dbReference type="Gene3D" id="3.30.2350.10">
    <property type="entry name" value="Pseudouridine synthase"/>
    <property type="match status" value="1"/>
</dbReference>
<feature type="compositionally biased region" description="Basic and acidic residues" evidence="1">
    <location>
        <begin position="21"/>
        <end position="47"/>
    </location>
</feature>
<keyword evidence="4" id="KW-1185">Reference proteome</keyword>
<feature type="region of interest" description="Disordered" evidence="1">
    <location>
        <begin position="1"/>
        <end position="47"/>
    </location>
</feature>
<proteinExistence type="predicted"/>
<dbReference type="GO" id="GO:0001522">
    <property type="term" value="P:pseudouridine synthesis"/>
    <property type="evidence" value="ECO:0007669"/>
    <property type="project" value="InterPro"/>
</dbReference>
<accession>A0AAN4ZMW9</accession>
<name>A0AAN4ZMW9_9BILA</name>
<sequence>MSAHDDFFGIEYIQSTSSPSEKNREKKGEGGMENSEGKKSVEGYSVVERRELTEMETEKMSGTQFLDASFFPELKEKNEESNWKKGEEGTKNIWEEQYFQRRENDHDRSRMKVDEIGDKERPTKRSPRVVMPTYETSEERRTTGLDEIKSEFFPFWLLSEDQLVEALCRRVIYNDGEMLAIDKPKGLACSGGSDSTKYQLDRLASKVKGILLPKCERLHPVITLDKDCSGIVLFSSNPLLRSELVERMKNGEITIKSDCIVRGFPSSPCLAIQTPLVKSTQGGQLKMYPAKEGDRRGVKVTSMVKSIKGNDSHSHVEVETCGEIPHQIRAHLSLVGLPLLGDQVYGKRKVMKGMEAQPMRYPSKTLEALGLSRNQSSKFPMFIHRREMFIPSMIATKPGVSIMAPVPPHFTLLLKKLSLLRNVK</sequence>
<evidence type="ECO:0000313" key="4">
    <source>
        <dbReference type="Proteomes" id="UP001328107"/>
    </source>
</evidence>
<gene>
    <name evidence="3" type="ORF">PMAYCL1PPCAC_12374</name>
</gene>
<dbReference type="Proteomes" id="UP001328107">
    <property type="component" value="Unassembled WGS sequence"/>
</dbReference>
<dbReference type="InterPro" id="IPR020103">
    <property type="entry name" value="PsdUridine_synth_cat_dom_sf"/>
</dbReference>
<dbReference type="Pfam" id="PF00849">
    <property type="entry name" value="PseudoU_synth_2"/>
    <property type="match status" value="1"/>
</dbReference>
<dbReference type="InterPro" id="IPR050188">
    <property type="entry name" value="RluA_PseudoU_synthase"/>
</dbReference>
<dbReference type="AlphaFoldDB" id="A0AAN4ZMW9"/>
<evidence type="ECO:0000256" key="1">
    <source>
        <dbReference type="SAM" id="MobiDB-lite"/>
    </source>
</evidence>
<organism evidence="3 4">
    <name type="scientific">Pristionchus mayeri</name>
    <dbReference type="NCBI Taxonomy" id="1317129"/>
    <lineage>
        <taxon>Eukaryota</taxon>
        <taxon>Metazoa</taxon>
        <taxon>Ecdysozoa</taxon>
        <taxon>Nematoda</taxon>
        <taxon>Chromadorea</taxon>
        <taxon>Rhabditida</taxon>
        <taxon>Rhabditina</taxon>
        <taxon>Diplogasteromorpha</taxon>
        <taxon>Diplogasteroidea</taxon>
        <taxon>Neodiplogasteridae</taxon>
        <taxon>Pristionchus</taxon>
    </lineage>
</organism>
<dbReference type="SUPFAM" id="SSF55120">
    <property type="entry name" value="Pseudouridine synthase"/>
    <property type="match status" value="1"/>
</dbReference>
<dbReference type="GO" id="GO:0003723">
    <property type="term" value="F:RNA binding"/>
    <property type="evidence" value="ECO:0007669"/>
    <property type="project" value="InterPro"/>
</dbReference>
<dbReference type="GO" id="GO:0009982">
    <property type="term" value="F:pseudouridine synthase activity"/>
    <property type="evidence" value="ECO:0007669"/>
    <property type="project" value="InterPro"/>
</dbReference>